<sequence length="361" mass="39819">MAPELADEVEDEVLLRIRADDPATLVRASLACKRWRRLIHDDPGFRRRRLDLHRPPPPLLGFACNLGSVSEFIPTSTCCAPAARRRGWRCLDARHGRVLLCGAPLQIGRNPLDAAALVVWDPAADDRRELPKLPPNARADNQSWNAALLCAASFPRLDGNLSRPFTVVLVCSSNSTMFSYVYSSESNSWNQQTHPHQGPQCVLQLAPSLLIGNALHFPCRHSKGILEYNLNTREVSMIALPNECHYKRIVLVSTEDGRLGFVSVVESNLFMCSRAVDLGGGVAWEQRGFVQLEALLPVGAYSSSVDVVGFADGVRLIFLWTIDGIYTVDLMTAHVKKVYKDTSVYGVFPCVSFCTQGICAA</sequence>
<organism evidence="3 4">
    <name type="scientific">Urochloa decumbens</name>
    <dbReference type="NCBI Taxonomy" id="240449"/>
    <lineage>
        <taxon>Eukaryota</taxon>
        <taxon>Viridiplantae</taxon>
        <taxon>Streptophyta</taxon>
        <taxon>Embryophyta</taxon>
        <taxon>Tracheophyta</taxon>
        <taxon>Spermatophyta</taxon>
        <taxon>Magnoliopsida</taxon>
        <taxon>Liliopsida</taxon>
        <taxon>Poales</taxon>
        <taxon>Poaceae</taxon>
        <taxon>PACMAD clade</taxon>
        <taxon>Panicoideae</taxon>
        <taxon>Panicodae</taxon>
        <taxon>Paniceae</taxon>
        <taxon>Melinidinae</taxon>
        <taxon>Urochloa</taxon>
    </lineage>
</organism>
<dbReference type="PANTHER" id="PTHR32133">
    <property type="entry name" value="OS07G0120400 PROTEIN"/>
    <property type="match status" value="1"/>
</dbReference>
<evidence type="ECO:0000313" key="4">
    <source>
        <dbReference type="Proteomes" id="UP001497457"/>
    </source>
</evidence>
<keyword evidence="4" id="KW-1185">Reference proteome</keyword>
<dbReference type="AlphaFoldDB" id="A0ABC9GD63"/>
<feature type="domain" description="F-box" evidence="1">
    <location>
        <begin position="11"/>
        <end position="43"/>
    </location>
</feature>
<evidence type="ECO:0008006" key="5">
    <source>
        <dbReference type="Google" id="ProtNLM"/>
    </source>
</evidence>
<reference evidence="4" key="1">
    <citation type="submission" date="2024-06" db="EMBL/GenBank/DDBJ databases">
        <authorList>
            <person name="Ryan C."/>
        </authorList>
    </citation>
    <scope>NUCLEOTIDE SEQUENCE [LARGE SCALE GENOMIC DNA]</scope>
</reference>
<evidence type="ECO:0000313" key="3">
    <source>
        <dbReference type="EMBL" id="CAL5091864.1"/>
    </source>
</evidence>
<dbReference type="InterPro" id="IPR056594">
    <property type="entry name" value="AT5G49610-like_b-prop"/>
</dbReference>
<evidence type="ECO:0000259" key="1">
    <source>
        <dbReference type="Pfam" id="PF12937"/>
    </source>
</evidence>
<dbReference type="SUPFAM" id="SSF81383">
    <property type="entry name" value="F-box domain"/>
    <property type="match status" value="1"/>
</dbReference>
<name>A0ABC9GD63_9POAL</name>
<dbReference type="PANTHER" id="PTHR32133:SF367">
    <property type="entry name" value="F-BOX DOMAIN-CONTAINING PROTEIN"/>
    <property type="match status" value="1"/>
</dbReference>
<reference evidence="3 4" key="2">
    <citation type="submission" date="2024-10" db="EMBL/GenBank/DDBJ databases">
        <authorList>
            <person name="Ryan C."/>
        </authorList>
    </citation>
    <scope>NUCLEOTIDE SEQUENCE [LARGE SCALE GENOMIC DNA]</scope>
</reference>
<evidence type="ECO:0000259" key="2">
    <source>
        <dbReference type="Pfam" id="PF23635"/>
    </source>
</evidence>
<dbReference type="Pfam" id="PF23635">
    <property type="entry name" value="Beta-prop_AT5G49610-like"/>
    <property type="match status" value="1"/>
</dbReference>
<proteinExistence type="predicted"/>
<gene>
    <name evidence="3" type="ORF">URODEC1_LOCUS114597</name>
</gene>
<dbReference type="EMBL" id="OZ075118">
    <property type="protein sequence ID" value="CAL5091864.1"/>
    <property type="molecule type" value="Genomic_DNA"/>
</dbReference>
<accession>A0ABC9GD63</accession>
<dbReference type="Pfam" id="PF12937">
    <property type="entry name" value="F-box-like"/>
    <property type="match status" value="1"/>
</dbReference>
<dbReference type="InterPro" id="IPR036047">
    <property type="entry name" value="F-box-like_dom_sf"/>
</dbReference>
<feature type="domain" description="F-box protein AT5G49610-like beta-propeller" evidence="2">
    <location>
        <begin position="91"/>
        <end position="351"/>
    </location>
</feature>
<dbReference type="InterPro" id="IPR001810">
    <property type="entry name" value="F-box_dom"/>
</dbReference>
<dbReference type="Proteomes" id="UP001497457">
    <property type="component" value="Chromosome 8b"/>
</dbReference>
<protein>
    <recommendedName>
        <fullName evidence="5">F-box domain-containing protein</fullName>
    </recommendedName>
</protein>